<dbReference type="InterPro" id="IPR016181">
    <property type="entry name" value="Acyl_CoA_acyltransferase"/>
</dbReference>
<organism evidence="4 5">
    <name type="scientific">Catenulispora subtropica</name>
    <dbReference type="NCBI Taxonomy" id="450798"/>
    <lineage>
        <taxon>Bacteria</taxon>
        <taxon>Bacillati</taxon>
        <taxon>Actinomycetota</taxon>
        <taxon>Actinomycetes</taxon>
        <taxon>Catenulisporales</taxon>
        <taxon>Catenulisporaceae</taxon>
        <taxon>Catenulispora</taxon>
    </lineage>
</organism>
<evidence type="ECO:0000259" key="3">
    <source>
        <dbReference type="PROSITE" id="PS51186"/>
    </source>
</evidence>
<accession>A0ABP5ECB4</accession>
<dbReference type="InterPro" id="IPR050832">
    <property type="entry name" value="Bact_Acetyltransf"/>
</dbReference>
<dbReference type="SUPFAM" id="SSF55729">
    <property type="entry name" value="Acyl-CoA N-acyltransferases (Nat)"/>
    <property type="match status" value="1"/>
</dbReference>
<proteinExistence type="predicted"/>
<keyword evidence="1" id="KW-0808">Transferase</keyword>
<dbReference type="InterPro" id="IPR000182">
    <property type="entry name" value="GNAT_dom"/>
</dbReference>
<reference evidence="5" key="1">
    <citation type="journal article" date="2019" name="Int. J. Syst. Evol. Microbiol.">
        <title>The Global Catalogue of Microorganisms (GCM) 10K type strain sequencing project: providing services to taxonomists for standard genome sequencing and annotation.</title>
        <authorList>
            <consortium name="The Broad Institute Genomics Platform"/>
            <consortium name="The Broad Institute Genome Sequencing Center for Infectious Disease"/>
            <person name="Wu L."/>
            <person name="Ma J."/>
        </authorList>
    </citation>
    <scope>NUCLEOTIDE SEQUENCE [LARGE SCALE GENOMIC DNA]</scope>
    <source>
        <strain evidence="5">JCM 16013</strain>
    </source>
</reference>
<protein>
    <submittedName>
        <fullName evidence="4">GNAT family N-acetyltransferase</fullName>
    </submittedName>
</protein>
<evidence type="ECO:0000313" key="5">
    <source>
        <dbReference type="Proteomes" id="UP001499854"/>
    </source>
</evidence>
<keyword evidence="5" id="KW-1185">Reference proteome</keyword>
<dbReference type="PROSITE" id="PS51186">
    <property type="entry name" value="GNAT"/>
    <property type="match status" value="1"/>
</dbReference>
<dbReference type="Pfam" id="PF13673">
    <property type="entry name" value="Acetyltransf_10"/>
    <property type="match status" value="1"/>
</dbReference>
<evidence type="ECO:0000313" key="4">
    <source>
        <dbReference type="EMBL" id="GAA1994726.1"/>
    </source>
</evidence>
<name>A0ABP5ECB4_9ACTN</name>
<comment type="caution">
    <text evidence="4">The sequence shown here is derived from an EMBL/GenBank/DDBJ whole genome shotgun (WGS) entry which is preliminary data.</text>
</comment>
<dbReference type="Gene3D" id="3.40.630.30">
    <property type="match status" value="1"/>
</dbReference>
<dbReference type="Proteomes" id="UP001499854">
    <property type="component" value="Unassembled WGS sequence"/>
</dbReference>
<evidence type="ECO:0000256" key="2">
    <source>
        <dbReference type="ARBA" id="ARBA00023315"/>
    </source>
</evidence>
<evidence type="ECO:0000256" key="1">
    <source>
        <dbReference type="ARBA" id="ARBA00022679"/>
    </source>
</evidence>
<keyword evidence="2" id="KW-0012">Acyltransferase</keyword>
<sequence>MADVTISPVEAGDAGEILTLQRAAYVTEAQLYGDPFLPALTQTYQELRAELAEGFALKATCDTRIIGVGRARQDGPVWHIGRLTIAPDAQGQGIGTRLLTELERSAPAGVESFALFTGHLSVANIRLYERLGYREERRETLRPGVDLVHLAKHAGR</sequence>
<feature type="domain" description="N-acetyltransferase" evidence="3">
    <location>
        <begin position="4"/>
        <end position="152"/>
    </location>
</feature>
<dbReference type="EMBL" id="BAAAQM010000052">
    <property type="protein sequence ID" value="GAA1994726.1"/>
    <property type="molecule type" value="Genomic_DNA"/>
</dbReference>
<dbReference type="PANTHER" id="PTHR43877">
    <property type="entry name" value="AMINOALKYLPHOSPHONATE N-ACETYLTRANSFERASE-RELATED-RELATED"/>
    <property type="match status" value="1"/>
</dbReference>
<dbReference type="RefSeq" id="WP_344661356.1">
    <property type="nucleotide sequence ID" value="NZ_BAAAQM010000052.1"/>
</dbReference>
<gene>
    <name evidence="4" type="ORF">GCM10009838_68930</name>
</gene>
<dbReference type="CDD" id="cd04301">
    <property type="entry name" value="NAT_SF"/>
    <property type="match status" value="1"/>
</dbReference>
<dbReference type="PANTHER" id="PTHR43877:SF2">
    <property type="entry name" value="AMINOALKYLPHOSPHONATE N-ACETYLTRANSFERASE-RELATED"/>
    <property type="match status" value="1"/>
</dbReference>